<proteinExistence type="predicted"/>
<keyword evidence="2" id="KW-1185">Reference proteome</keyword>
<evidence type="ECO:0000313" key="1">
    <source>
        <dbReference type="EMBL" id="EFX75238.1"/>
    </source>
</evidence>
<evidence type="ECO:0000313" key="2">
    <source>
        <dbReference type="Proteomes" id="UP000000305"/>
    </source>
</evidence>
<reference evidence="1 2" key="1">
    <citation type="journal article" date="2011" name="Science">
        <title>The ecoresponsive genome of Daphnia pulex.</title>
        <authorList>
            <person name="Colbourne J.K."/>
            <person name="Pfrender M.E."/>
            <person name="Gilbert D."/>
            <person name="Thomas W.K."/>
            <person name="Tucker A."/>
            <person name="Oakley T.H."/>
            <person name="Tokishita S."/>
            <person name="Aerts A."/>
            <person name="Arnold G.J."/>
            <person name="Basu M.K."/>
            <person name="Bauer D.J."/>
            <person name="Caceres C.E."/>
            <person name="Carmel L."/>
            <person name="Casola C."/>
            <person name="Choi J.H."/>
            <person name="Detter J.C."/>
            <person name="Dong Q."/>
            <person name="Dusheyko S."/>
            <person name="Eads B.D."/>
            <person name="Frohlich T."/>
            <person name="Geiler-Samerotte K.A."/>
            <person name="Gerlach D."/>
            <person name="Hatcher P."/>
            <person name="Jogdeo S."/>
            <person name="Krijgsveld J."/>
            <person name="Kriventseva E.V."/>
            <person name="Kultz D."/>
            <person name="Laforsch C."/>
            <person name="Lindquist E."/>
            <person name="Lopez J."/>
            <person name="Manak J.R."/>
            <person name="Muller J."/>
            <person name="Pangilinan J."/>
            <person name="Patwardhan R.P."/>
            <person name="Pitluck S."/>
            <person name="Pritham E.J."/>
            <person name="Rechtsteiner A."/>
            <person name="Rho M."/>
            <person name="Rogozin I.B."/>
            <person name="Sakarya O."/>
            <person name="Salamov A."/>
            <person name="Schaack S."/>
            <person name="Shapiro H."/>
            <person name="Shiga Y."/>
            <person name="Skalitzky C."/>
            <person name="Smith Z."/>
            <person name="Souvorov A."/>
            <person name="Sung W."/>
            <person name="Tang Z."/>
            <person name="Tsuchiya D."/>
            <person name="Tu H."/>
            <person name="Vos H."/>
            <person name="Wang M."/>
            <person name="Wolf Y.I."/>
            <person name="Yamagata H."/>
            <person name="Yamada T."/>
            <person name="Ye Y."/>
            <person name="Shaw J.R."/>
            <person name="Andrews J."/>
            <person name="Crease T.J."/>
            <person name="Tang H."/>
            <person name="Lucas S.M."/>
            <person name="Robertson H.M."/>
            <person name="Bork P."/>
            <person name="Koonin E.V."/>
            <person name="Zdobnov E.M."/>
            <person name="Grigoriev I.V."/>
            <person name="Lynch M."/>
            <person name="Boore J.L."/>
        </authorList>
    </citation>
    <scope>NUCLEOTIDE SEQUENCE [LARGE SCALE GENOMIC DNA]</scope>
</reference>
<accession>E9GYZ1</accession>
<dbReference type="KEGG" id="dpx:DAPPUDRAFT_108038"/>
<protein>
    <submittedName>
        <fullName evidence="1">Uncharacterized protein</fullName>
    </submittedName>
</protein>
<dbReference type="InParanoid" id="E9GYZ1"/>
<dbReference type="Proteomes" id="UP000000305">
    <property type="component" value="Unassembled WGS sequence"/>
</dbReference>
<gene>
    <name evidence="1" type="ORF">DAPPUDRAFT_108038</name>
</gene>
<sequence length="251" mass="28126">MLKFFQTKQILQWISELKLNCFARTFVYGLGVRRNCTNILEQFLTPEEGSLEFREHSEAAIGRALSKAKLPDSGNCSSISVQYVGVACMDGRSLRMDFLTLLLNVMESKLNERRPADVEMHFTAGFFSAIAVLQDNITRRFVIEHLGKTNFLRGLNGLGLGDFLLDNCDVHVLFRDDPVSGDCLVSILRTTTNPDHTTDYIERHTFQLFARFIAEVNGTPVSINIRPTPVAGNISKTAAIILDTEYHCSGM</sequence>
<organism evidence="1 2">
    <name type="scientific">Daphnia pulex</name>
    <name type="common">Water flea</name>
    <dbReference type="NCBI Taxonomy" id="6669"/>
    <lineage>
        <taxon>Eukaryota</taxon>
        <taxon>Metazoa</taxon>
        <taxon>Ecdysozoa</taxon>
        <taxon>Arthropoda</taxon>
        <taxon>Crustacea</taxon>
        <taxon>Branchiopoda</taxon>
        <taxon>Diplostraca</taxon>
        <taxon>Cladocera</taxon>
        <taxon>Anomopoda</taxon>
        <taxon>Daphniidae</taxon>
        <taxon>Daphnia</taxon>
    </lineage>
</organism>
<dbReference type="AlphaFoldDB" id="E9GYZ1"/>
<name>E9GYZ1_DAPPU</name>
<dbReference type="HOGENOM" id="CLU_1108042_0_0_1"/>
<dbReference type="EMBL" id="GL732576">
    <property type="protein sequence ID" value="EFX75238.1"/>
    <property type="molecule type" value="Genomic_DNA"/>
</dbReference>